<name>A0AAE0E5G5_9ROSI</name>
<dbReference type="Pfam" id="PF00078">
    <property type="entry name" value="RVT_1"/>
    <property type="match status" value="1"/>
</dbReference>
<dbReference type="AlphaFoldDB" id="A0AAE0E5G5"/>
<organism evidence="2 3">
    <name type="scientific">Dipteronia sinensis</name>
    <dbReference type="NCBI Taxonomy" id="43782"/>
    <lineage>
        <taxon>Eukaryota</taxon>
        <taxon>Viridiplantae</taxon>
        <taxon>Streptophyta</taxon>
        <taxon>Embryophyta</taxon>
        <taxon>Tracheophyta</taxon>
        <taxon>Spermatophyta</taxon>
        <taxon>Magnoliopsida</taxon>
        <taxon>eudicotyledons</taxon>
        <taxon>Gunneridae</taxon>
        <taxon>Pentapetalae</taxon>
        <taxon>rosids</taxon>
        <taxon>malvids</taxon>
        <taxon>Sapindales</taxon>
        <taxon>Sapindaceae</taxon>
        <taxon>Hippocastanoideae</taxon>
        <taxon>Acereae</taxon>
        <taxon>Dipteronia</taxon>
    </lineage>
</organism>
<dbReference type="Proteomes" id="UP001281410">
    <property type="component" value="Unassembled WGS sequence"/>
</dbReference>
<reference evidence="2" key="1">
    <citation type="journal article" date="2023" name="Plant J.">
        <title>Genome sequences and population genomics provide insights into the demographic history, inbreeding, and mutation load of two 'living fossil' tree species of Dipteronia.</title>
        <authorList>
            <person name="Feng Y."/>
            <person name="Comes H.P."/>
            <person name="Chen J."/>
            <person name="Zhu S."/>
            <person name="Lu R."/>
            <person name="Zhang X."/>
            <person name="Li P."/>
            <person name="Qiu J."/>
            <person name="Olsen K.M."/>
            <person name="Qiu Y."/>
        </authorList>
    </citation>
    <scope>NUCLEOTIDE SEQUENCE</scope>
    <source>
        <strain evidence="2">NBL</strain>
    </source>
</reference>
<evidence type="ECO:0000313" key="2">
    <source>
        <dbReference type="EMBL" id="KAK3206924.1"/>
    </source>
</evidence>
<comment type="caution">
    <text evidence="2">The sequence shown here is derived from an EMBL/GenBank/DDBJ whole genome shotgun (WGS) entry which is preliminary data.</text>
</comment>
<evidence type="ECO:0000313" key="3">
    <source>
        <dbReference type="Proteomes" id="UP001281410"/>
    </source>
</evidence>
<evidence type="ECO:0000259" key="1">
    <source>
        <dbReference type="Pfam" id="PF00078"/>
    </source>
</evidence>
<gene>
    <name evidence="2" type="ORF">Dsin_020970</name>
</gene>
<protein>
    <recommendedName>
        <fullName evidence="1">Reverse transcriptase domain-containing protein</fullName>
    </recommendedName>
</protein>
<proteinExistence type="predicted"/>
<sequence length="358" mass="41928">MNDLWKCLRREEQIWRQKSRVNWLKEGDKNTKFFHSMTDGRKRTNYISDIFFDGERFSEPHLVKNGVVNFFTKHYENMSWNSPTISGLNLKRLLESERIALEEDFSLEEVWMTLSSCDGNKVSGPNGLNLRFVKENWDVIRDVFMEFTKEFHKDGSIARELNRSFIALIPKIDNPMTMKDFRPISLIGSMYKVIAKVLANRIKKVMDSVIWEFQMAFVANRQIIDSFVVAEEIISRWKGDKEGGLLIKLDFEKAYDSVDFGFLDYMMEGMGFSVRWRGWIKECISSPLISVLVNGSSTSQFGIERGLRQGWEFGDQWKWFYGRQYSNAKKLISPSLILAFRWGPIRVRKVLGYDDGKN</sequence>
<accession>A0AAE0E5G5</accession>
<dbReference type="PANTHER" id="PTHR46890">
    <property type="entry name" value="NON-LTR RETROLELEMENT REVERSE TRANSCRIPTASE-LIKE PROTEIN-RELATED"/>
    <property type="match status" value="1"/>
</dbReference>
<dbReference type="EMBL" id="JANJYJ010000006">
    <property type="protein sequence ID" value="KAK3206924.1"/>
    <property type="molecule type" value="Genomic_DNA"/>
</dbReference>
<keyword evidence="3" id="KW-1185">Reference proteome</keyword>
<dbReference type="PANTHER" id="PTHR46890:SF50">
    <property type="entry name" value="RNA-DIRECTED DNA POLYMERASE, EUKARYOTA, REVERSE TRANSCRIPTASE ZINC-BINDING DOMAIN PROTEIN-RELATED"/>
    <property type="match status" value="1"/>
</dbReference>
<dbReference type="InterPro" id="IPR052343">
    <property type="entry name" value="Retrotransposon-Effector_Assoc"/>
</dbReference>
<dbReference type="InterPro" id="IPR000477">
    <property type="entry name" value="RT_dom"/>
</dbReference>
<dbReference type="CDD" id="cd01650">
    <property type="entry name" value="RT_nLTR_like"/>
    <property type="match status" value="1"/>
</dbReference>
<feature type="domain" description="Reverse transcriptase" evidence="1">
    <location>
        <begin position="169"/>
        <end position="312"/>
    </location>
</feature>